<dbReference type="AlphaFoldDB" id="A0A8H5BKN5"/>
<proteinExistence type="predicted"/>
<protein>
    <submittedName>
        <fullName evidence="2">Uncharacterized protein</fullName>
    </submittedName>
</protein>
<name>A0A8H5BKN5_9AGAR</name>
<accession>A0A8H5BKN5</accession>
<reference evidence="2 3" key="1">
    <citation type="journal article" date="2020" name="ISME J.">
        <title>Uncovering the hidden diversity of litter-decomposition mechanisms in mushroom-forming fungi.</title>
        <authorList>
            <person name="Floudas D."/>
            <person name="Bentzer J."/>
            <person name="Ahren D."/>
            <person name="Johansson T."/>
            <person name="Persson P."/>
            <person name="Tunlid A."/>
        </authorList>
    </citation>
    <scope>NUCLEOTIDE SEQUENCE [LARGE SCALE GENOMIC DNA]</scope>
    <source>
        <strain evidence="2 3">CBS 101986</strain>
    </source>
</reference>
<evidence type="ECO:0000256" key="1">
    <source>
        <dbReference type="SAM" id="MobiDB-lite"/>
    </source>
</evidence>
<comment type="caution">
    <text evidence="2">The sequence shown here is derived from an EMBL/GenBank/DDBJ whole genome shotgun (WGS) entry which is preliminary data.</text>
</comment>
<keyword evidence="3" id="KW-1185">Reference proteome</keyword>
<feature type="region of interest" description="Disordered" evidence="1">
    <location>
        <begin position="47"/>
        <end position="234"/>
    </location>
</feature>
<feature type="compositionally biased region" description="Basic and acidic residues" evidence="1">
    <location>
        <begin position="69"/>
        <end position="88"/>
    </location>
</feature>
<sequence length="234" mass="25110">MTARARITGAFRLPQILLFFLPPHSIALASTSMFSLFRRISYGAIPRADRPWEDDPTSNAPTRRKRRMSSVERDAGDDNEQSSKRARGDTPATPSVANRDETPLEPQPQNDTEEVKEVTQGVHHVTLDTEASPEEAEVAPEAVPLPEENPGELEDLTTTNTVSTDADAAPAVDESTAEADDDASDVASSSGDVHSPPASPSKKLAEQAPETDKPSPDTNAVVDAPSVEEDEISD</sequence>
<gene>
    <name evidence="2" type="ORF">D9619_009593</name>
</gene>
<evidence type="ECO:0000313" key="2">
    <source>
        <dbReference type="EMBL" id="KAF5325037.1"/>
    </source>
</evidence>
<evidence type="ECO:0000313" key="3">
    <source>
        <dbReference type="Proteomes" id="UP000567179"/>
    </source>
</evidence>
<dbReference type="EMBL" id="JAACJJ010000015">
    <property type="protein sequence ID" value="KAF5325037.1"/>
    <property type="molecule type" value="Genomic_DNA"/>
</dbReference>
<dbReference type="Proteomes" id="UP000567179">
    <property type="component" value="Unassembled WGS sequence"/>
</dbReference>
<dbReference type="OrthoDB" id="3269227at2759"/>
<feature type="compositionally biased region" description="Low complexity" evidence="1">
    <location>
        <begin position="139"/>
        <end position="148"/>
    </location>
</feature>
<feature type="compositionally biased region" description="Acidic residues" evidence="1">
    <location>
        <begin position="175"/>
        <end position="184"/>
    </location>
</feature>
<organism evidence="2 3">
    <name type="scientific">Psilocybe cf. subviscida</name>
    <dbReference type="NCBI Taxonomy" id="2480587"/>
    <lineage>
        <taxon>Eukaryota</taxon>
        <taxon>Fungi</taxon>
        <taxon>Dikarya</taxon>
        <taxon>Basidiomycota</taxon>
        <taxon>Agaricomycotina</taxon>
        <taxon>Agaricomycetes</taxon>
        <taxon>Agaricomycetidae</taxon>
        <taxon>Agaricales</taxon>
        <taxon>Agaricineae</taxon>
        <taxon>Strophariaceae</taxon>
        <taxon>Psilocybe</taxon>
    </lineage>
</organism>